<comment type="caution">
    <text evidence="1">The sequence shown here is derived from an EMBL/GenBank/DDBJ whole genome shotgun (WGS) entry which is preliminary data.</text>
</comment>
<dbReference type="EMBL" id="CACRXK020004977">
    <property type="protein sequence ID" value="CAB4004699.1"/>
    <property type="molecule type" value="Genomic_DNA"/>
</dbReference>
<protein>
    <submittedName>
        <fullName evidence="1">Uncharacterized protein</fullName>
    </submittedName>
</protein>
<proteinExistence type="predicted"/>
<dbReference type="AlphaFoldDB" id="A0A6S7HK29"/>
<feature type="non-terminal residue" evidence="1">
    <location>
        <position position="85"/>
    </location>
</feature>
<evidence type="ECO:0000313" key="1">
    <source>
        <dbReference type="EMBL" id="CAB4004699.1"/>
    </source>
</evidence>
<keyword evidence="2" id="KW-1185">Reference proteome</keyword>
<gene>
    <name evidence="1" type="ORF">PACLA_8A085786</name>
</gene>
<sequence length="85" mass="8382">MATAASSQATSSAATAVSDLADATLTRIASVVAQAVVAAIQSPTPSAVVDTREVPLNGRSETGAQVQGPVASALEHLTGEHGNLE</sequence>
<dbReference type="Proteomes" id="UP001152795">
    <property type="component" value="Unassembled WGS sequence"/>
</dbReference>
<name>A0A6S7HK29_PARCT</name>
<accession>A0A6S7HK29</accession>
<organism evidence="1 2">
    <name type="scientific">Paramuricea clavata</name>
    <name type="common">Red gorgonian</name>
    <name type="synonym">Violescent sea-whip</name>
    <dbReference type="NCBI Taxonomy" id="317549"/>
    <lineage>
        <taxon>Eukaryota</taxon>
        <taxon>Metazoa</taxon>
        <taxon>Cnidaria</taxon>
        <taxon>Anthozoa</taxon>
        <taxon>Octocorallia</taxon>
        <taxon>Malacalcyonacea</taxon>
        <taxon>Plexauridae</taxon>
        <taxon>Paramuricea</taxon>
    </lineage>
</organism>
<evidence type="ECO:0000313" key="2">
    <source>
        <dbReference type="Proteomes" id="UP001152795"/>
    </source>
</evidence>
<reference evidence="1" key="1">
    <citation type="submission" date="2020-04" db="EMBL/GenBank/DDBJ databases">
        <authorList>
            <person name="Alioto T."/>
            <person name="Alioto T."/>
            <person name="Gomez Garrido J."/>
        </authorList>
    </citation>
    <scope>NUCLEOTIDE SEQUENCE</scope>
    <source>
        <strain evidence="1">A484AB</strain>
    </source>
</reference>